<gene>
    <name evidence="2" type="ORF">UY3_09047</name>
</gene>
<feature type="region of interest" description="Disordered" evidence="1">
    <location>
        <begin position="39"/>
        <end position="69"/>
    </location>
</feature>
<proteinExistence type="predicted"/>
<dbReference type="AlphaFoldDB" id="M7B9C6"/>
<dbReference type="STRING" id="8469.M7B9C6"/>
<keyword evidence="3" id="KW-1185">Reference proteome</keyword>
<reference evidence="3" key="1">
    <citation type="journal article" date="2013" name="Nat. Genet.">
        <title>The draft genomes of soft-shell turtle and green sea turtle yield insights into the development and evolution of the turtle-specific body plan.</title>
        <authorList>
            <person name="Wang Z."/>
            <person name="Pascual-Anaya J."/>
            <person name="Zadissa A."/>
            <person name="Li W."/>
            <person name="Niimura Y."/>
            <person name="Huang Z."/>
            <person name="Li C."/>
            <person name="White S."/>
            <person name="Xiong Z."/>
            <person name="Fang D."/>
            <person name="Wang B."/>
            <person name="Ming Y."/>
            <person name="Chen Y."/>
            <person name="Zheng Y."/>
            <person name="Kuraku S."/>
            <person name="Pignatelli M."/>
            <person name="Herrero J."/>
            <person name="Beal K."/>
            <person name="Nozawa M."/>
            <person name="Li Q."/>
            <person name="Wang J."/>
            <person name="Zhang H."/>
            <person name="Yu L."/>
            <person name="Shigenobu S."/>
            <person name="Wang J."/>
            <person name="Liu J."/>
            <person name="Flicek P."/>
            <person name="Searle S."/>
            <person name="Wang J."/>
            <person name="Kuratani S."/>
            <person name="Yin Y."/>
            <person name="Aken B."/>
            <person name="Zhang G."/>
            <person name="Irie N."/>
        </authorList>
    </citation>
    <scope>NUCLEOTIDE SEQUENCE [LARGE SCALE GENOMIC DNA]</scope>
</reference>
<evidence type="ECO:0000313" key="2">
    <source>
        <dbReference type="EMBL" id="EMP33754.1"/>
    </source>
</evidence>
<sequence length="186" mass="21461">MRVKSRQCYEKQHSEGEILAPLKSTEFCRRLRQSRDFPLRRQVSQNKANTQESVSPDQNTQRRGEQLATATSSLARLTTEVNGSFAIGFHETMLSSLVSCSSHWENLPLQSLQTCYKEDSDQLFSISRTRNNGLNLQQGRFSLDIRKNFLTLRVVKLWNRLPREVMESPSLEAFKNRLDKHLSGMV</sequence>
<accession>M7B9C6</accession>
<dbReference type="Proteomes" id="UP000031443">
    <property type="component" value="Unassembled WGS sequence"/>
</dbReference>
<name>M7B9C6_CHEMY</name>
<protein>
    <submittedName>
        <fullName evidence="2">Uncharacterized protein</fullName>
    </submittedName>
</protein>
<evidence type="ECO:0000313" key="3">
    <source>
        <dbReference type="Proteomes" id="UP000031443"/>
    </source>
</evidence>
<organism evidence="2 3">
    <name type="scientific">Chelonia mydas</name>
    <name type="common">Green sea-turtle</name>
    <name type="synonym">Chelonia agassizi</name>
    <dbReference type="NCBI Taxonomy" id="8469"/>
    <lineage>
        <taxon>Eukaryota</taxon>
        <taxon>Metazoa</taxon>
        <taxon>Chordata</taxon>
        <taxon>Craniata</taxon>
        <taxon>Vertebrata</taxon>
        <taxon>Euteleostomi</taxon>
        <taxon>Archelosauria</taxon>
        <taxon>Testudinata</taxon>
        <taxon>Testudines</taxon>
        <taxon>Cryptodira</taxon>
        <taxon>Durocryptodira</taxon>
        <taxon>Americhelydia</taxon>
        <taxon>Chelonioidea</taxon>
        <taxon>Cheloniidae</taxon>
        <taxon>Chelonia</taxon>
    </lineage>
</organism>
<dbReference type="EMBL" id="KB535131">
    <property type="protein sequence ID" value="EMP33754.1"/>
    <property type="molecule type" value="Genomic_DNA"/>
</dbReference>
<feature type="compositionally biased region" description="Polar residues" evidence="1">
    <location>
        <begin position="42"/>
        <end position="59"/>
    </location>
</feature>
<evidence type="ECO:0000256" key="1">
    <source>
        <dbReference type="SAM" id="MobiDB-lite"/>
    </source>
</evidence>